<name>A0A160EQY4_9VIRU</name>
<dbReference type="Proteomes" id="UP000241365">
    <property type="component" value="Segment"/>
</dbReference>
<evidence type="ECO:0000313" key="3">
    <source>
        <dbReference type="Proteomes" id="UP000241365"/>
    </source>
</evidence>
<evidence type="ECO:0000256" key="1">
    <source>
        <dbReference type="SAM" id="Phobius"/>
    </source>
</evidence>
<protein>
    <submittedName>
        <fullName evidence="2">Uncharacterized protein</fullName>
    </submittedName>
</protein>
<feature type="transmembrane region" description="Helical" evidence="1">
    <location>
        <begin position="89"/>
        <end position="106"/>
    </location>
</feature>
<feature type="transmembrane region" description="Helical" evidence="1">
    <location>
        <begin position="6"/>
        <end position="26"/>
    </location>
</feature>
<sequence>MNTNIVVSKFLVLTVKVVLLIVSFWLSYWLTSQLSIVDMINETRIDYIIPIKSLVLILSIFQITISSYIPDNGSSYIYVSLALILKESWTNLAITVVVIYLLTEKISFIKNNAQKIIQFITNTIRRISIYCLLAFIIYITFVFYVFHINNISNDGTVAPTIIHHHSIFVSMPFLYCLLNILGMNIYIWLVMDFIKFIADTKLHNN</sequence>
<dbReference type="KEGG" id="vg:80513421"/>
<feature type="transmembrane region" description="Helical" evidence="1">
    <location>
        <begin position="167"/>
        <end position="191"/>
    </location>
</feature>
<dbReference type="RefSeq" id="YP_010776810.1">
    <property type="nucleotide sequence ID" value="NC_075034.1"/>
</dbReference>
<keyword evidence="1" id="KW-0812">Transmembrane</keyword>
<reference evidence="2 3" key="1">
    <citation type="journal article" date="2016" name="Genome Announc.">
        <title>Complete Genome Sequence of a New Megavirus Family Member Isolated from an Inland Water Lake for the First Time in India.</title>
        <authorList>
            <person name="Chatterjee A."/>
            <person name="Ali F."/>
            <person name="Bange D."/>
            <person name="Kondabagil K."/>
        </authorList>
    </citation>
    <scope>NUCLEOTIDE SEQUENCE [LARGE SCALE GENOMIC DNA]</scope>
    <source>
        <strain evidence="2">1</strain>
    </source>
</reference>
<accession>A0A160EQY4</accession>
<dbReference type="EMBL" id="KU877344">
    <property type="protein sequence ID" value="ANB51059.1"/>
    <property type="molecule type" value="Genomic_DNA"/>
</dbReference>
<feature type="transmembrane region" description="Helical" evidence="1">
    <location>
        <begin position="127"/>
        <end position="147"/>
    </location>
</feature>
<keyword evidence="1" id="KW-0472">Membrane</keyword>
<keyword evidence="3" id="KW-1185">Reference proteome</keyword>
<proteinExistence type="predicted"/>
<dbReference type="GeneID" id="80513421"/>
<organism evidence="2 3">
    <name type="scientific">Powai lake megavirus</name>
    <dbReference type="NCBI Taxonomy" id="1842663"/>
    <lineage>
        <taxon>Viruses</taxon>
        <taxon>Varidnaviria</taxon>
        <taxon>Bamfordvirae</taxon>
        <taxon>Nucleocytoviricota</taxon>
        <taxon>Megaviricetes</taxon>
        <taxon>Imitervirales</taxon>
        <taxon>Mimiviridae</taxon>
        <taxon>Megamimivirinae</taxon>
        <taxon>Megavirus</taxon>
        <taxon>Megavirus powaiense</taxon>
    </lineage>
</organism>
<keyword evidence="1" id="KW-1133">Transmembrane helix</keyword>
<evidence type="ECO:0000313" key="2">
    <source>
        <dbReference type="EMBL" id="ANB51059.1"/>
    </source>
</evidence>
<feature type="transmembrane region" description="Helical" evidence="1">
    <location>
        <begin position="47"/>
        <end position="69"/>
    </location>
</feature>